<dbReference type="AlphaFoldDB" id="A0AAV2NIN2"/>
<protein>
    <submittedName>
        <fullName evidence="1">Uncharacterized protein</fullName>
    </submittedName>
</protein>
<evidence type="ECO:0000313" key="1">
    <source>
        <dbReference type="EMBL" id="CAL1678961.1"/>
    </source>
</evidence>
<sequence length="68" mass="7957">MVNRLRRRGDTRMGWENLTTVERAGIVANRLRFRKLCRTVPVSSKRYAKRPEESISRLESADARCAKH</sequence>
<name>A0AAV2NIN2_9HYME</name>
<dbReference type="EMBL" id="OZ034838">
    <property type="protein sequence ID" value="CAL1678961.1"/>
    <property type="molecule type" value="Genomic_DNA"/>
</dbReference>
<gene>
    <name evidence="1" type="ORF">LPLAT_LOCUS4726</name>
</gene>
<organism evidence="1 2">
    <name type="scientific">Lasius platythorax</name>
    <dbReference type="NCBI Taxonomy" id="488582"/>
    <lineage>
        <taxon>Eukaryota</taxon>
        <taxon>Metazoa</taxon>
        <taxon>Ecdysozoa</taxon>
        <taxon>Arthropoda</taxon>
        <taxon>Hexapoda</taxon>
        <taxon>Insecta</taxon>
        <taxon>Pterygota</taxon>
        <taxon>Neoptera</taxon>
        <taxon>Endopterygota</taxon>
        <taxon>Hymenoptera</taxon>
        <taxon>Apocrita</taxon>
        <taxon>Aculeata</taxon>
        <taxon>Formicoidea</taxon>
        <taxon>Formicidae</taxon>
        <taxon>Formicinae</taxon>
        <taxon>Lasius</taxon>
        <taxon>Lasius</taxon>
    </lineage>
</organism>
<keyword evidence="2" id="KW-1185">Reference proteome</keyword>
<dbReference type="Proteomes" id="UP001497644">
    <property type="component" value="Chromosome 15"/>
</dbReference>
<accession>A0AAV2NIN2</accession>
<reference evidence="1" key="1">
    <citation type="submission" date="2024-04" db="EMBL/GenBank/DDBJ databases">
        <authorList>
            <consortium name="Molecular Ecology Group"/>
        </authorList>
    </citation>
    <scope>NUCLEOTIDE SEQUENCE</scope>
</reference>
<proteinExistence type="predicted"/>
<evidence type="ECO:0000313" key="2">
    <source>
        <dbReference type="Proteomes" id="UP001497644"/>
    </source>
</evidence>